<dbReference type="GO" id="GO:0008237">
    <property type="term" value="F:metallopeptidase activity"/>
    <property type="evidence" value="ECO:0007669"/>
    <property type="project" value="UniProtKB-KW"/>
</dbReference>
<dbReference type="InterPro" id="IPR038555">
    <property type="entry name" value="Zincin_1_sf"/>
</dbReference>
<dbReference type="Pfam" id="PF06262">
    <property type="entry name" value="Zincin_1"/>
    <property type="match status" value="1"/>
</dbReference>
<dbReference type="GO" id="GO:0006508">
    <property type="term" value="P:proteolysis"/>
    <property type="evidence" value="ECO:0007669"/>
    <property type="project" value="UniProtKB-KW"/>
</dbReference>
<dbReference type="CDD" id="cd12952">
    <property type="entry name" value="MMP_ACEL2062"/>
    <property type="match status" value="1"/>
</dbReference>
<dbReference type="AlphaFoldDB" id="A0A1I5MCA8"/>
<protein>
    <submittedName>
        <fullName evidence="1">Predicted Zn-dependent protease, minimal metalloprotease (MMP)-like domain</fullName>
    </submittedName>
</protein>
<accession>A0A1I5MCA8</accession>
<dbReference type="OrthoDB" id="9806895at2"/>
<keyword evidence="1" id="KW-0645">Protease</keyword>
<keyword evidence="2" id="KW-1185">Reference proteome</keyword>
<dbReference type="Gene3D" id="3.30.2010.20">
    <property type="match status" value="1"/>
</dbReference>
<dbReference type="STRING" id="604088.SAMN04488060_1264"/>
<gene>
    <name evidence="1" type="ORF">SAMN04488060_1264</name>
</gene>
<evidence type="ECO:0000313" key="1">
    <source>
        <dbReference type="EMBL" id="SFP07133.1"/>
    </source>
</evidence>
<dbReference type="InterPro" id="IPR010428">
    <property type="entry name" value="Zincin_1"/>
</dbReference>
<evidence type="ECO:0000313" key="2">
    <source>
        <dbReference type="Proteomes" id="UP000199331"/>
    </source>
</evidence>
<keyword evidence="1" id="KW-0482">Metalloprotease</keyword>
<sequence>MLHDRSGPTQEQMQQMAEAVRASLPDHFRVLMEEIVLRVEDFATEEQLAAVEIESKWHLTGLYEGESLPDRSIWASGRMPARIWLFRKPLIAEWRETGVRMDDLVRHVVIHEAGHHFGFSDEDMHALEDRADQDQP</sequence>
<proteinExistence type="predicted"/>
<reference evidence="2" key="1">
    <citation type="submission" date="2016-10" db="EMBL/GenBank/DDBJ databases">
        <authorList>
            <person name="Varghese N."/>
            <person name="Submissions S."/>
        </authorList>
    </citation>
    <scope>NUCLEOTIDE SEQUENCE [LARGE SCALE GENOMIC DNA]</scope>
    <source>
        <strain evidence="2">CGMCC 1.7715</strain>
    </source>
</reference>
<dbReference type="EMBL" id="FOWZ01000002">
    <property type="protein sequence ID" value="SFP07133.1"/>
    <property type="molecule type" value="Genomic_DNA"/>
</dbReference>
<dbReference type="Proteomes" id="UP000199331">
    <property type="component" value="Unassembled WGS sequence"/>
</dbReference>
<keyword evidence="1" id="KW-0378">Hydrolase</keyword>
<organism evidence="1 2">
    <name type="scientific">Qipengyuania nanhaisediminis</name>
    <dbReference type="NCBI Taxonomy" id="604088"/>
    <lineage>
        <taxon>Bacteria</taxon>
        <taxon>Pseudomonadati</taxon>
        <taxon>Pseudomonadota</taxon>
        <taxon>Alphaproteobacteria</taxon>
        <taxon>Sphingomonadales</taxon>
        <taxon>Erythrobacteraceae</taxon>
        <taxon>Qipengyuania</taxon>
    </lineage>
</organism>
<dbReference type="SUPFAM" id="SSF55486">
    <property type="entry name" value="Metalloproteases ('zincins'), catalytic domain"/>
    <property type="match status" value="1"/>
</dbReference>
<name>A0A1I5MCA8_9SPHN</name>